<accession>A0A8B3FS85</accession>
<gene>
    <name evidence="2" type="ORF">D7U36_03125</name>
</gene>
<dbReference type="AlphaFoldDB" id="A0A8B3FS85"/>
<evidence type="ECO:0000313" key="2">
    <source>
        <dbReference type="EMBL" id="RLP12266.1"/>
    </source>
</evidence>
<proteinExistence type="predicted"/>
<comment type="caution">
    <text evidence="2">The sequence shown here is derived from an EMBL/GenBank/DDBJ whole genome shotgun (WGS) entry which is preliminary data.</text>
</comment>
<name>A0A8B3FS85_9ACTN</name>
<dbReference type="EMBL" id="RCIW01000003">
    <property type="protein sequence ID" value="RLP12266.1"/>
    <property type="molecule type" value="Genomic_DNA"/>
</dbReference>
<reference evidence="2 3" key="1">
    <citation type="submission" date="2018-10" db="EMBL/GenBank/DDBJ databases">
        <title>Propionibacterium australiense Genome Sequencing and Assembly.</title>
        <authorList>
            <person name="Bernier A.-M."/>
            <person name="Bernard K."/>
        </authorList>
    </citation>
    <scope>NUCLEOTIDE SEQUENCE [LARGE SCALE GENOMIC DNA]</scope>
    <source>
        <strain evidence="2 3">NML98A078</strain>
    </source>
</reference>
<evidence type="ECO:0000313" key="3">
    <source>
        <dbReference type="Proteomes" id="UP000279336"/>
    </source>
</evidence>
<feature type="region of interest" description="Disordered" evidence="1">
    <location>
        <begin position="62"/>
        <end position="105"/>
    </location>
</feature>
<feature type="compositionally biased region" description="Basic and acidic residues" evidence="1">
    <location>
        <begin position="77"/>
        <end position="105"/>
    </location>
</feature>
<sequence>MYGVQLGDLYTGRMTPRRCWLLIEQLPSGSRTAMAMGGGGAWGTEAHLLASLLTAIRSDLAGKKVPAPTPPEPGWLARERARQARGADRRSADARRAARIAAMDR</sequence>
<organism evidence="2 3">
    <name type="scientific">Propionibacterium australiense</name>
    <dbReference type="NCBI Taxonomy" id="119981"/>
    <lineage>
        <taxon>Bacteria</taxon>
        <taxon>Bacillati</taxon>
        <taxon>Actinomycetota</taxon>
        <taxon>Actinomycetes</taxon>
        <taxon>Propionibacteriales</taxon>
        <taxon>Propionibacteriaceae</taxon>
        <taxon>Propionibacterium</taxon>
    </lineage>
</organism>
<dbReference type="Proteomes" id="UP000279336">
    <property type="component" value="Unassembled WGS sequence"/>
</dbReference>
<evidence type="ECO:0000256" key="1">
    <source>
        <dbReference type="SAM" id="MobiDB-lite"/>
    </source>
</evidence>
<protein>
    <submittedName>
        <fullName evidence="2">Uncharacterized protein</fullName>
    </submittedName>
</protein>